<keyword evidence="4" id="KW-1185">Reference proteome</keyword>
<evidence type="ECO:0000313" key="4">
    <source>
        <dbReference type="Proteomes" id="UP001371224"/>
    </source>
</evidence>
<organism evidence="3 4">
    <name type="scientific">Microbacterium bandirmense</name>
    <dbReference type="NCBI Taxonomy" id="3122050"/>
    <lineage>
        <taxon>Bacteria</taxon>
        <taxon>Bacillati</taxon>
        <taxon>Actinomycetota</taxon>
        <taxon>Actinomycetes</taxon>
        <taxon>Micrococcales</taxon>
        <taxon>Microbacteriaceae</taxon>
        <taxon>Microbacterium</taxon>
    </lineage>
</organism>
<dbReference type="RefSeq" id="WP_337333170.1">
    <property type="nucleotide sequence ID" value="NZ_JBBDGM010000014.1"/>
</dbReference>
<sequence>MALKYRTEATNSGGGDATSRVIDGMEVSVSSPLGSNPDPDATNPEQLLALSWATCLNSTAQALLKRRRRTAVRVEVELHSVESGVGYEFEVDAYLSLEGGSPEETAELLAAADARCPVSKLLAGAATARVHTEEYAAA</sequence>
<dbReference type="PANTHER" id="PTHR33797:SF2">
    <property type="entry name" value="ORGANIC HYDROPEROXIDE RESISTANCE PROTEIN-LIKE"/>
    <property type="match status" value="1"/>
</dbReference>
<dbReference type="SUPFAM" id="SSF82784">
    <property type="entry name" value="OsmC-like"/>
    <property type="match status" value="1"/>
</dbReference>
<dbReference type="Proteomes" id="UP001371224">
    <property type="component" value="Unassembled WGS sequence"/>
</dbReference>
<name>A0ABU8LFD3_9MICO</name>
<proteinExistence type="inferred from homology"/>
<evidence type="ECO:0000256" key="2">
    <source>
        <dbReference type="SAM" id="MobiDB-lite"/>
    </source>
</evidence>
<dbReference type="InterPro" id="IPR015946">
    <property type="entry name" value="KH_dom-like_a/b"/>
</dbReference>
<dbReference type="PANTHER" id="PTHR33797">
    <property type="entry name" value="ORGANIC HYDROPEROXIDE RESISTANCE PROTEIN-LIKE"/>
    <property type="match status" value="1"/>
</dbReference>
<gene>
    <name evidence="3" type="ORF">WDU99_14500</name>
</gene>
<protein>
    <submittedName>
        <fullName evidence="3">OsmC family protein</fullName>
    </submittedName>
</protein>
<dbReference type="Pfam" id="PF02566">
    <property type="entry name" value="OsmC"/>
    <property type="match status" value="1"/>
</dbReference>
<dbReference type="EMBL" id="JBBDGM010000014">
    <property type="protein sequence ID" value="MEJ1089524.1"/>
    <property type="molecule type" value="Genomic_DNA"/>
</dbReference>
<evidence type="ECO:0000256" key="1">
    <source>
        <dbReference type="ARBA" id="ARBA00007378"/>
    </source>
</evidence>
<dbReference type="InterPro" id="IPR019953">
    <property type="entry name" value="OHR"/>
</dbReference>
<reference evidence="3 4" key="1">
    <citation type="submission" date="2024-02" db="EMBL/GenBank/DDBJ databases">
        <authorList>
            <person name="Saticioglu I.B."/>
        </authorList>
    </citation>
    <scope>NUCLEOTIDE SEQUENCE [LARGE SCALE GENOMIC DNA]</scope>
    <source>
        <strain evidence="3 4">Mu-80</strain>
    </source>
</reference>
<feature type="region of interest" description="Disordered" evidence="2">
    <location>
        <begin position="1"/>
        <end position="20"/>
    </location>
</feature>
<dbReference type="Gene3D" id="3.30.300.20">
    <property type="match status" value="1"/>
</dbReference>
<evidence type="ECO:0000313" key="3">
    <source>
        <dbReference type="EMBL" id="MEJ1089524.1"/>
    </source>
</evidence>
<dbReference type="InterPro" id="IPR003718">
    <property type="entry name" value="OsmC/Ohr_fam"/>
</dbReference>
<dbReference type="InterPro" id="IPR036102">
    <property type="entry name" value="OsmC/Ohrsf"/>
</dbReference>
<comment type="similarity">
    <text evidence="1">Belongs to the OsmC/Ohr family.</text>
</comment>
<accession>A0ABU8LFD3</accession>
<comment type="caution">
    <text evidence="3">The sequence shown here is derived from an EMBL/GenBank/DDBJ whole genome shotgun (WGS) entry which is preliminary data.</text>
</comment>